<dbReference type="PRINTS" id="PR00922">
    <property type="entry name" value="DADACBPTASE3"/>
</dbReference>
<evidence type="ECO:0000313" key="4">
    <source>
        <dbReference type="Proteomes" id="UP000002931"/>
    </source>
</evidence>
<evidence type="ECO:0000256" key="2">
    <source>
        <dbReference type="ARBA" id="ARBA00022801"/>
    </source>
</evidence>
<dbReference type="InterPro" id="IPR000667">
    <property type="entry name" value="Peptidase_S13"/>
</dbReference>
<dbReference type="GO" id="GO:0000270">
    <property type="term" value="P:peptidoglycan metabolic process"/>
    <property type="evidence" value="ECO:0007669"/>
    <property type="project" value="TreeGrafter"/>
</dbReference>
<dbReference type="NCBIfam" id="TIGR00666">
    <property type="entry name" value="PBP4"/>
    <property type="match status" value="1"/>
</dbReference>
<dbReference type="GO" id="GO:0006508">
    <property type="term" value="P:proteolysis"/>
    <property type="evidence" value="ECO:0007669"/>
    <property type="project" value="InterPro"/>
</dbReference>
<dbReference type="STRING" id="314271.RB2654_06072"/>
<sequence length="490" mass="51843">MAAVGTAAVAEAPLTSIRPMPRADAGVVVPPARPTITAPAVDDLVKQANLNGKIGFVVSDAKTGLILEQRNAAVAMPPASVAKSVTALYAFDSLGLDHVFETRLFATGGIKDGKVQGDLILAGGGDPTLDTNALAGMAQKLKALGVTGITGAFQVYAGALPYVKSIDPSQPDHLGYNPAVSGLNLNFNRVHFQWTRSDSGYTVEMDARSDRYRPRVTTASMKVVDRDLPVYTYVSGTTGIDEWTVAKGALGNGGSRWLPVRRPDLYAGEVFQALARVHGVTLPTATVRDAAPTGTAIVSHASQDLSTIVRDMLLYSTNITAEAVGLAATRARGVPVTSLADSGAAMSDWMRASMGASAAAFTDHSGLSDTGVVSTQDMVRMLQTAKPGGVLHQHLKEVAVKDDEGKYNEHAAHSIFAKTGTLNFVSTLAGYVTAADGNVLCFAIFTNDMDRRAALTRAERERPDGGRGWAGRSRWLQQQLINRWMTVYGV</sequence>
<evidence type="ECO:0000256" key="1">
    <source>
        <dbReference type="ARBA" id="ARBA00006096"/>
    </source>
</evidence>
<keyword evidence="4" id="KW-1185">Reference proteome</keyword>
<dbReference type="Gene3D" id="3.40.710.10">
    <property type="entry name" value="DD-peptidase/beta-lactamase superfamily"/>
    <property type="match status" value="2"/>
</dbReference>
<protein>
    <submittedName>
        <fullName evidence="3">Possible penicillin binding protein</fullName>
    </submittedName>
</protein>
<dbReference type="AlphaFoldDB" id="A3VMG3"/>
<dbReference type="InterPro" id="IPR012338">
    <property type="entry name" value="Beta-lactam/transpept-like"/>
</dbReference>
<proteinExistence type="inferred from homology"/>
<reference evidence="3 4" key="1">
    <citation type="journal article" date="2010" name="J. Bacteriol.">
        <title>Genome sequences of Pelagibaca bermudensis HTCC2601T and Maritimibacter alkaliphilus HTCC2654T, the type strains of two marine Roseobacter genera.</title>
        <authorList>
            <person name="Thrash J.C."/>
            <person name="Cho J.C."/>
            <person name="Ferriera S."/>
            <person name="Johnson J."/>
            <person name="Vergin K.L."/>
            <person name="Giovannoni S.J."/>
        </authorList>
    </citation>
    <scope>NUCLEOTIDE SEQUENCE [LARGE SCALE GENOMIC DNA]</scope>
    <source>
        <strain evidence="3 4">HTCC2654</strain>
    </source>
</reference>
<dbReference type="SUPFAM" id="SSF56601">
    <property type="entry name" value="beta-lactamase/transpeptidase-like"/>
    <property type="match status" value="1"/>
</dbReference>
<dbReference type="RefSeq" id="WP_008329690.1">
    <property type="nucleotide sequence ID" value="NZ_CH902578.1"/>
</dbReference>
<dbReference type="eggNOG" id="COG2027">
    <property type="taxonomic scope" value="Bacteria"/>
</dbReference>
<name>A3VMG3_9RHOB</name>
<dbReference type="Proteomes" id="UP000002931">
    <property type="component" value="Unassembled WGS sequence"/>
</dbReference>
<dbReference type="Gene3D" id="3.50.80.20">
    <property type="entry name" value="D-Ala-D-Ala carboxypeptidase C, peptidase S13"/>
    <property type="match status" value="1"/>
</dbReference>
<comment type="similarity">
    <text evidence="1">Belongs to the peptidase S13 family.</text>
</comment>
<dbReference type="Pfam" id="PF02113">
    <property type="entry name" value="Peptidase_S13"/>
    <property type="match status" value="1"/>
</dbReference>
<dbReference type="PANTHER" id="PTHR30023:SF0">
    <property type="entry name" value="PENICILLIN-SENSITIVE CARBOXYPEPTIDASE A"/>
    <property type="match status" value="1"/>
</dbReference>
<organism evidence="3 4">
    <name type="scientific">Maritimibacter alkaliphilus HTCC2654</name>
    <dbReference type="NCBI Taxonomy" id="314271"/>
    <lineage>
        <taxon>Bacteria</taxon>
        <taxon>Pseudomonadati</taxon>
        <taxon>Pseudomonadota</taxon>
        <taxon>Alphaproteobacteria</taxon>
        <taxon>Rhodobacterales</taxon>
        <taxon>Roseobacteraceae</taxon>
        <taxon>Maritimibacter</taxon>
    </lineage>
</organism>
<evidence type="ECO:0000313" key="3">
    <source>
        <dbReference type="EMBL" id="EAQ10566.1"/>
    </source>
</evidence>
<accession>A3VMG3</accession>
<dbReference type="EMBL" id="AAMT01000032">
    <property type="protein sequence ID" value="EAQ10566.1"/>
    <property type="molecule type" value="Genomic_DNA"/>
</dbReference>
<dbReference type="GO" id="GO:0004185">
    <property type="term" value="F:serine-type carboxypeptidase activity"/>
    <property type="evidence" value="ECO:0007669"/>
    <property type="project" value="InterPro"/>
</dbReference>
<dbReference type="PANTHER" id="PTHR30023">
    <property type="entry name" value="D-ALANYL-D-ALANINE CARBOXYPEPTIDASE"/>
    <property type="match status" value="1"/>
</dbReference>
<keyword evidence="2" id="KW-0378">Hydrolase</keyword>
<dbReference type="HOGENOM" id="CLU_536242_0_0_5"/>
<gene>
    <name evidence="3" type="ORF">RB2654_06072</name>
</gene>
<comment type="caution">
    <text evidence="3">The sequence shown here is derived from an EMBL/GenBank/DDBJ whole genome shotgun (WGS) entry which is preliminary data.</text>
</comment>